<evidence type="ECO:0000313" key="10">
    <source>
        <dbReference type="EMBL" id="EAY01289.1"/>
    </source>
</evidence>
<dbReference type="InterPro" id="IPR039941">
    <property type="entry name" value="TT30"/>
</dbReference>
<dbReference type="PANTHER" id="PTHR20931">
    <property type="entry name" value="TETRATRICOPEPTIDE REPEAT PROTEIN 30"/>
    <property type="match status" value="1"/>
</dbReference>
<dbReference type="InParanoid" id="A2F1C5"/>
<dbReference type="AlphaFoldDB" id="A2F1C5"/>
<evidence type="ECO:0000256" key="1">
    <source>
        <dbReference type="ARBA" id="ARBA00004138"/>
    </source>
</evidence>
<evidence type="ECO:0000256" key="6">
    <source>
        <dbReference type="ARBA" id="ARBA00023069"/>
    </source>
</evidence>
<dbReference type="VEuPathDB" id="TrichDB:TVAGG3_0075420"/>
<feature type="coiled-coil region" evidence="9">
    <location>
        <begin position="492"/>
        <end position="519"/>
    </location>
</feature>
<comment type="similarity">
    <text evidence="2">Belongs to the TTC30/dfy-1/fleer family.</text>
</comment>
<feature type="repeat" description="TPR" evidence="8">
    <location>
        <begin position="39"/>
        <end position="72"/>
    </location>
</feature>
<dbReference type="KEGG" id="tva:4759115"/>
<evidence type="ECO:0000256" key="4">
    <source>
        <dbReference type="ARBA" id="ARBA00022794"/>
    </source>
</evidence>
<dbReference type="Proteomes" id="UP000001542">
    <property type="component" value="Unassembled WGS sequence"/>
</dbReference>
<dbReference type="PANTHER" id="PTHR20931:SF0">
    <property type="entry name" value="TETRATRICOPEPTIDE REPEAT PROTEIN 30"/>
    <property type="match status" value="1"/>
</dbReference>
<keyword evidence="3" id="KW-0677">Repeat</keyword>
<evidence type="ECO:0000256" key="7">
    <source>
        <dbReference type="ARBA" id="ARBA00023273"/>
    </source>
</evidence>
<evidence type="ECO:0008006" key="12">
    <source>
        <dbReference type="Google" id="ProtNLM"/>
    </source>
</evidence>
<evidence type="ECO:0000256" key="2">
    <source>
        <dbReference type="ARBA" id="ARBA00009522"/>
    </source>
</evidence>
<keyword evidence="7" id="KW-0966">Cell projection</keyword>
<dbReference type="SUPFAM" id="SSF48452">
    <property type="entry name" value="TPR-like"/>
    <property type="match status" value="2"/>
</dbReference>
<keyword evidence="11" id="KW-1185">Reference proteome</keyword>
<reference evidence="10" key="1">
    <citation type="submission" date="2006-10" db="EMBL/GenBank/DDBJ databases">
        <authorList>
            <person name="Amadeo P."/>
            <person name="Zhao Q."/>
            <person name="Wortman J."/>
            <person name="Fraser-Liggett C."/>
            <person name="Carlton J."/>
        </authorList>
    </citation>
    <scope>NUCLEOTIDE SEQUENCE</scope>
    <source>
        <strain evidence="10">G3</strain>
    </source>
</reference>
<dbReference type="OrthoDB" id="10249577at2759"/>
<dbReference type="eggNOG" id="KOG4340">
    <property type="taxonomic scope" value="Eukaryota"/>
</dbReference>
<dbReference type="RefSeq" id="XP_001314096.1">
    <property type="nucleotide sequence ID" value="XM_001314088.1"/>
</dbReference>
<dbReference type="VEuPathDB" id="TrichDB:TVAG_395360"/>
<name>A2F1C5_TRIV3</name>
<dbReference type="Gene3D" id="1.25.40.10">
    <property type="entry name" value="Tetratricopeptide repeat domain"/>
    <property type="match status" value="3"/>
</dbReference>
<accession>A2F1C5</accession>
<organism evidence="10 11">
    <name type="scientific">Trichomonas vaginalis (strain ATCC PRA-98 / G3)</name>
    <dbReference type="NCBI Taxonomy" id="412133"/>
    <lineage>
        <taxon>Eukaryota</taxon>
        <taxon>Metamonada</taxon>
        <taxon>Parabasalia</taxon>
        <taxon>Trichomonadida</taxon>
        <taxon>Trichomonadidae</taxon>
        <taxon>Trichomonas</taxon>
    </lineage>
</organism>
<dbReference type="InterPro" id="IPR011990">
    <property type="entry name" value="TPR-like_helical_dom_sf"/>
</dbReference>
<keyword evidence="4" id="KW-0970">Cilium biogenesis/degradation</keyword>
<dbReference type="PROSITE" id="PS50005">
    <property type="entry name" value="TPR"/>
    <property type="match status" value="1"/>
</dbReference>
<dbReference type="Pfam" id="PF13432">
    <property type="entry name" value="TPR_16"/>
    <property type="match status" value="1"/>
</dbReference>
<dbReference type="EMBL" id="DS113572">
    <property type="protein sequence ID" value="EAY01289.1"/>
    <property type="molecule type" value="Genomic_DNA"/>
</dbReference>
<keyword evidence="9" id="KW-0175">Coiled coil</keyword>
<keyword evidence="5 8" id="KW-0802">TPR repeat</keyword>
<reference evidence="10" key="2">
    <citation type="journal article" date="2007" name="Science">
        <title>Draft genome sequence of the sexually transmitted pathogen Trichomonas vaginalis.</title>
        <authorList>
            <person name="Carlton J.M."/>
            <person name="Hirt R.P."/>
            <person name="Silva J.C."/>
            <person name="Delcher A.L."/>
            <person name="Schatz M."/>
            <person name="Zhao Q."/>
            <person name="Wortman J.R."/>
            <person name="Bidwell S.L."/>
            <person name="Alsmark U.C.M."/>
            <person name="Besteiro S."/>
            <person name="Sicheritz-Ponten T."/>
            <person name="Noel C.J."/>
            <person name="Dacks J.B."/>
            <person name="Foster P.G."/>
            <person name="Simillion C."/>
            <person name="Van de Peer Y."/>
            <person name="Miranda-Saavedra D."/>
            <person name="Barton G.J."/>
            <person name="Westrop G.D."/>
            <person name="Mueller S."/>
            <person name="Dessi D."/>
            <person name="Fiori P.L."/>
            <person name="Ren Q."/>
            <person name="Paulsen I."/>
            <person name="Zhang H."/>
            <person name="Bastida-Corcuera F.D."/>
            <person name="Simoes-Barbosa A."/>
            <person name="Brown M.T."/>
            <person name="Hayes R.D."/>
            <person name="Mukherjee M."/>
            <person name="Okumura C.Y."/>
            <person name="Schneider R."/>
            <person name="Smith A.J."/>
            <person name="Vanacova S."/>
            <person name="Villalvazo M."/>
            <person name="Haas B.J."/>
            <person name="Pertea M."/>
            <person name="Feldblyum T.V."/>
            <person name="Utterback T.R."/>
            <person name="Shu C.L."/>
            <person name="Osoegawa K."/>
            <person name="de Jong P.J."/>
            <person name="Hrdy I."/>
            <person name="Horvathova L."/>
            <person name="Zubacova Z."/>
            <person name="Dolezal P."/>
            <person name="Malik S.B."/>
            <person name="Logsdon J.M. Jr."/>
            <person name="Henze K."/>
            <person name="Gupta A."/>
            <person name="Wang C.C."/>
            <person name="Dunne R.L."/>
            <person name="Upcroft J.A."/>
            <person name="Upcroft P."/>
            <person name="White O."/>
            <person name="Salzberg S.L."/>
            <person name="Tang P."/>
            <person name="Chiu C.-H."/>
            <person name="Lee Y.-S."/>
            <person name="Embley T.M."/>
            <person name="Coombs G.H."/>
            <person name="Mottram J.C."/>
            <person name="Tachezy J."/>
            <person name="Fraser-Liggett C.M."/>
            <person name="Johnson P.J."/>
        </authorList>
    </citation>
    <scope>NUCLEOTIDE SEQUENCE [LARGE SCALE GENOMIC DNA]</scope>
    <source>
        <strain evidence="10">G3</strain>
    </source>
</reference>
<evidence type="ECO:0000256" key="8">
    <source>
        <dbReference type="PROSITE-ProRule" id="PRU00339"/>
    </source>
</evidence>
<evidence type="ECO:0000256" key="3">
    <source>
        <dbReference type="ARBA" id="ARBA00022737"/>
    </source>
</evidence>
<evidence type="ECO:0000256" key="5">
    <source>
        <dbReference type="ARBA" id="ARBA00022803"/>
    </source>
</evidence>
<dbReference type="SMART" id="SM00028">
    <property type="entry name" value="TPR"/>
    <property type="match status" value="4"/>
</dbReference>
<dbReference type="STRING" id="5722.A2F1C5"/>
<keyword evidence="6" id="KW-0969">Cilium</keyword>
<gene>
    <name evidence="10" type="ORF">TVAG_395360</name>
</gene>
<dbReference type="InterPro" id="IPR019734">
    <property type="entry name" value="TPR_rpt"/>
</dbReference>
<dbReference type="GO" id="GO:0005879">
    <property type="term" value="C:axonemal microtubule"/>
    <property type="evidence" value="ECO:0000318"/>
    <property type="project" value="GO_Central"/>
</dbReference>
<dbReference type="GO" id="GO:0042073">
    <property type="term" value="P:intraciliary transport"/>
    <property type="evidence" value="ECO:0000318"/>
    <property type="project" value="GO_Central"/>
</dbReference>
<dbReference type="SMR" id="A2F1C5"/>
<protein>
    <recommendedName>
        <fullName evidence="12">TPR Domain containing protein</fullName>
    </recommendedName>
</protein>
<comment type="subcellular location">
    <subcellularLocation>
        <location evidence="1">Cell projection</location>
        <location evidence="1">Cilium</location>
    </subcellularLocation>
</comment>
<dbReference type="GO" id="GO:0120170">
    <property type="term" value="F:intraciliary transport particle B binding"/>
    <property type="evidence" value="ECO:0000318"/>
    <property type="project" value="GO_Central"/>
</dbReference>
<sequence>MNNPSENHTRNIYTLIGDENYTEAIRLLEIQLSNFKDCVAIHSLIAYCAWQMEDYQKAAAEYGKLVELNPNKDSYKLHHANALYKIEQYDEAARVSFGVQDNELKPQVVVLQAAIRYAQEDIQSAKSGLAAADQTDVNVMLDNACILYKEDRFEQALEVYMEIKRVHGFMPEVAYCIALCYYRLNRITEAQQMIAEIKSQAGRAHPELLRNVVGDAVDFDAQGLISKARDAFFVEGVNLLSAIEYDQHHKKEAKEALKELPCRNEEDLDPVTLHNTAIVNMEDDPTSSFTKLSFLLNQDITPPETFRNLLLGYCKFEYYTYAADLLAENTERAHESMDPGMIDFLDALLLCATSKEEAYRKFDDLCKQRADLLRRLYKAVDDARKTHDDVLQTQLTLEFEAGVNDLIPVLMAQAKIFWDMGSYELVEILLLKYIDFCEQHRTWKLNLAHTFFMEPGKYKNAIDYYEQLVLYEQNLLDVEAIIVANLCVSYVVMDQNQKADSLINKLTEEEAAKKKEDEDAKLIHLSIIHLVIGTLYCANKNFDFGIDYVFKAFNPMHEKLTADTWFYAKKCLFELLRCLSLRQCVLDDAMFNKIIEFLDNVDKNGKKIESINDLTIDANEAREHQTVSFEARVIKAMLLRLYEF</sequence>
<dbReference type="GO" id="GO:0030992">
    <property type="term" value="C:intraciliary transport particle B"/>
    <property type="evidence" value="ECO:0000318"/>
    <property type="project" value="GO_Central"/>
</dbReference>
<evidence type="ECO:0000256" key="9">
    <source>
        <dbReference type="SAM" id="Coils"/>
    </source>
</evidence>
<evidence type="ECO:0000313" key="11">
    <source>
        <dbReference type="Proteomes" id="UP000001542"/>
    </source>
</evidence>
<dbReference type="OMA" id="LEPCNKK"/>
<proteinExistence type="inferred from homology"/>